<dbReference type="InterPro" id="IPR055414">
    <property type="entry name" value="LRR_R13L4/SHOC2-like"/>
</dbReference>
<proteinExistence type="inferred from homology"/>
<evidence type="ECO:0000259" key="10">
    <source>
        <dbReference type="Pfam" id="PF23598"/>
    </source>
</evidence>
<reference evidence="11" key="2">
    <citation type="submission" date="2018-10" db="UniProtKB">
        <authorList>
            <consortium name="EnsemblPlants"/>
        </authorList>
    </citation>
    <scope>IDENTIFICATION</scope>
</reference>
<keyword evidence="6" id="KW-0175">Coiled coil</keyword>
<accession>A0A3B6PVW9</accession>
<name>A0A3B6PVW9_WHEAT</name>
<dbReference type="Pfam" id="PF18052">
    <property type="entry name" value="Rx_N"/>
    <property type="match status" value="1"/>
</dbReference>
<evidence type="ECO:0000313" key="12">
    <source>
        <dbReference type="Proteomes" id="UP000019116"/>
    </source>
</evidence>
<reference evidence="11" key="1">
    <citation type="submission" date="2018-08" db="EMBL/GenBank/DDBJ databases">
        <authorList>
            <person name="Rossello M."/>
        </authorList>
    </citation>
    <scope>NUCLEOTIDE SEQUENCE [LARGE SCALE GENOMIC DNA]</scope>
    <source>
        <strain evidence="11">cv. Chinese Spring</strain>
    </source>
</reference>
<feature type="domain" description="Disease resistance protein winged helix" evidence="9">
    <location>
        <begin position="434"/>
        <end position="505"/>
    </location>
</feature>
<evidence type="ECO:0000256" key="2">
    <source>
        <dbReference type="ARBA" id="ARBA00022614"/>
    </source>
</evidence>
<dbReference type="InterPro" id="IPR042197">
    <property type="entry name" value="Apaf_helical"/>
</dbReference>
<dbReference type="Gene3D" id="1.20.5.4130">
    <property type="match status" value="1"/>
</dbReference>
<dbReference type="GO" id="GO:0009626">
    <property type="term" value="P:plant-type hypersensitive response"/>
    <property type="evidence" value="ECO:0007669"/>
    <property type="project" value="UniProtKB-ARBA"/>
</dbReference>
<dbReference type="InterPro" id="IPR041118">
    <property type="entry name" value="Rx_N"/>
</dbReference>
<dbReference type="OrthoDB" id="602760at2759"/>
<dbReference type="SMR" id="A0A3B6PVW9"/>
<dbReference type="OMA" id="TERTECM"/>
<dbReference type="InterPro" id="IPR058922">
    <property type="entry name" value="WHD_DRP"/>
</dbReference>
<dbReference type="Gene3D" id="3.40.50.300">
    <property type="entry name" value="P-loop containing nucleotide triphosphate hydrolases"/>
    <property type="match status" value="1"/>
</dbReference>
<evidence type="ECO:0000259" key="7">
    <source>
        <dbReference type="Pfam" id="PF00931"/>
    </source>
</evidence>
<feature type="domain" description="NB-ARC" evidence="7">
    <location>
        <begin position="188"/>
        <end position="342"/>
    </location>
</feature>
<dbReference type="InterPro" id="IPR032675">
    <property type="entry name" value="LRR_dom_sf"/>
</dbReference>
<dbReference type="InterPro" id="IPR044974">
    <property type="entry name" value="Disease_R_plants"/>
</dbReference>
<dbReference type="InterPro" id="IPR027417">
    <property type="entry name" value="P-loop_NTPase"/>
</dbReference>
<evidence type="ECO:0000256" key="1">
    <source>
        <dbReference type="ARBA" id="ARBA00008894"/>
    </source>
</evidence>
<dbReference type="AlphaFoldDB" id="A0A3B6PVW9"/>
<dbReference type="FunFam" id="3.40.50.300:FF:001091">
    <property type="entry name" value="Probable disease resistance protein At1g61300"/>
    <property type="match status" value="1"/>
</dbReference>
<dbReference type="GO" id="GO:0042742">
    <property type="term" value="P:defense response to bacterium"/>
    <property type="evidence" value="ECO:0007669"/>
    <property type="project" value="UniProtKB-ARBA"/>
</dbReference>
<dbReference type="Gene3D" id="3.80.10.10">
    <property type="entry name" value="Ribonuclease Inhibitor"/>
    <property type="match status" value="1"/>
</dbReference>
<dbReference type="Pfam" id="PF00931">
    <property type="entry name" value="NB-ARC"/>
    <property type="match status" value="1"/>
</dbReference>
<comment type="similarity">
    <text evidence="1">Belongs to the disease resistance NB-LRR family.</text>
</comment>
<dbReference type="GO" id="GO:0043531">
    <property type="term" value="F:ADP binding"/>
    <property type="evidence" value="ECO:0007669"/>
    <property type="project" value="InterPro"/>
</dbReference>
<keyword evidence="5" id="KW-0611">Plant defense</keyword>
<dbReference type="InterPro" id="IPR038005">
    <property type="entry name" value="RX-like_CC"/>
</dbReference>
<dbReference type="Gramene" id="TraesCAD_scaffold_003904_01G000200.1">
    <property type="protein sequence ID" value="TraesCAD_scaffold_003904_01G000200.1"/>
    <property type="gene ID" value="TraesCAD_scaffold_003904_01G000200"/>
</dbReference>
<dbReference type="CDD" id="cd14798">
    <property type="entry name" value="RX-CC_like"/>
    <property type="match status" value="1"/>
</dbReference>
<dbReference type="EnsemblPlants" id="TraesCS6B02G465100.1">
    <property type="protein sequence ID" value="TraesCS6B02G465100.1"/>
    <property type="gene ID" value="TraesCS6B02G465100"/>
</dbReference>
<dbReference type="STRING" id="4565.A0A3B6PVW9"/>
<dbReference type="SUPFAM" id="SSF52058">
    <property type="entry name" value="L domain-like"/>
    <property type="match status" value="1"/>
</dbReference>
<keyword evidence="12" id="KW-1185">Reference proteome</keyword>
<evidence type="ECO:0000256" key="5">
    <source>
        <dbReference type="ARBA" id="ARBA00022821"/>
    </source>
</evidence>
<sequence>MEGALVSAAAGALRPILGKLSALLGDEYMRFKSVRKEIKSLTHELAAMDAFLLKMSEEEEPDVQDKVWMNEVRELSYDMEDTIDDFMKHVDDKDTKPAGFMDKIKSSLGKMKAQHRIGSEIQELKKQITEVGDRNERYKQHEASSNTRNAVVDPRALSIFEQASKLVGIDKPKLEIIKLLTEQDGCVSEKQQLKLVSIVGCGGMGKTTLANQVYEDLKGKFECGAFLSVSRNPNMMNLLRTILSEVSGQDYANTKAGSIQQLISKIIYVLANKRYFVVVDDIWDVDTWDVIKCAFPMTSSGSIVITTTRMNDVAESCQSSCSGSIYNMRPLEMVHSRQLFHIRLFNSNEDCPSQLQKVSDAILRKCAGLPLAIIAISGLLATTERTECMWNKVKDSIGRALERNRSVEAMIKILSLSYFDLPPDLKTCLLYLSIFPEDSIIEKEALIWRWIAEGFIHRDGRYTAHWLGERCFNELLNRSLIQVASINEYGEVESCRVHDIILDFIVSKSIEESFVTQVSMQYIARGTQSKVRRLSLQVDEDGNSIRKIDMVLSHVRSLNVSGYSMEIPPLGKFGHLRVVDHEFCHQVVNSHLINIGRLFQLRHLNLGWTGISELPEEIGHLKCLEMLDIRGTNVQELPATIVNLGRLVYLLHDSSVKIPNGIENLQALEKLEEVNVYRQPFKFCRELGQLQNVRVLALDFGGDSIPSQENVVMEYNEAIASSLRKLGGHMMSSLTLSNATTFLRQGPFCHVPLSVQELIMTKNSHMPQVPKWVSSLVNLQLLRLEVYEFGQEDVCILGSLPALLILEVTGMGKGSDTSLTVSRNVGFRCLKKFSLGACGWMVFEAGSMPKLEKLETGIQFNKQPESHTASGNALDIGMGLGNLPSLITLKFSIYAWDDSTLAAAQAAMERAAVTHPNRPTLIFQKIGTSRIEVRTIKSQDFTYSMIFLLNLLAHHMFMFPSQYKATSSS</sequence>
<keyword evidence="4" id="KW-0547">Nucleotide-binding</keyword>
<keyword evidence="2" id="KW-0433">Leucine-rich repeat</keyword>
<dbReference type="PANTHER" id="PTHR23155">
    <property type="entry name" value="DISEASE RESISTANCE PROTEIN RP"/>
    <property type="match status" value="1"/>
</dbReference>
<dbReference type="InterPro" id="IPR036388">
    <property type="entry name" value="WH-like_DNA-bd_sf"/>
</dbReference>
<dbReference type="Gene3D" id="1.10.8.430">
    <property type="entry name" value="Helical domain of apoptotic protease-activating factors"/>
    <property type="match status" value="1"/>
</dbReference>
<dbReference type="Gene3D" id="1.10.10.10">
    <property type="entry name" value="Winged helix-like DNA-binding domain superfamily/Winged helix DNA-binding domain"/>
    <property type="match status" value="1"/>
</dbReference>
<feature type="domain" description="Disease resistance R13L4/SHOC-2-like LRR" evidence="10">
    <location>
        <begin position="554"/>
        <end position="921"/>
    </location>
</feature>
<dbReference type="PRINTS" id="PR00364">
    <property type="entry name" value="DISEASERSIST"/>
</dbReference>
<evidence type="ECO:0000256" key="6">
    <source>
        <dbReference type="ARBA" id="ARBA00023054"/>
    </source>
</evidence>
<organism evidence="11">
    <name type="scientific">Triticum aestivum</name>
    <name type="common">Wheat</name>
    <dbReference type="NCBI Taxonomy" id="4565"/>
    <lineage>
        <taxon>Eukaryota</taxon>
        <taxon>Viridiplantae</taxon>
        <taxon>Streptophyta</taxon>
        <taxon>Embryophyta</taxon>
        <taxon>Tracheophyta</taxon>
        <taxon>Spermatophyta</taxon>
        <taxon>Magnoliopsida</taxon>
        <taxon>Liliopsida</taxon>
        <taxon>Poales</taxon>
        <taxon>Poaceae</taxon>
        <taxon>BOP clade</taxon>
        <taxon>Pooideae</taxon>
        <taxon>Triticodae</taxon>
        <taxon>Triticeae</taxon>
        <taxon>Triticinae</taxon>
        <taxon>Triticum</taxon>
    </lineage>
</organism>
<dbReference type="GO" id="GO:0002758">
    <property type="term" value="P:innate immune response-activating signaling pathway"/>
    <property type="evidence" value="ECO:0007669"/>
    <property type="project" value="UniProtKB-ARBA"/>
</dbReference>
<keyword evidence="3" id="KW-0677">Repeat</keyword>
<feature type="domain" description="Disease resistance N-terminal" evidence="8">
    <location>
        <begin position="12"/>
        <end position="96"/>
    </location>
</feature>
<evidence type="ECO:0000256" key="3">
    <source>
        <dbReference type="ARBA" id="ARBA00022737"/>
    </source>
</evidence>
<evidence type="ECO:0000259" key="9">
    <source>
        <dbReference type="Pfam" id="PF23559"/>
    </source>
</evidence>
<dbReference type="Gramene" id="TraesCS6B02G465100.1">
    <property type="protein sequence ID" value="TraesCS6B02G465100.1"/>
    <property type="gene ID" value="TraesCS6B02G465100"/>
</dbReference>
<protein>
    <submittedName>
        <fullName evidence="11">Uncharacterized protein</fullName>
    </submittedName>
</protein>
<dbReference type="Pfam" id="PF23559">
    <property type="entry name" value="WHD_DRP"/>
    <property type="match status" value="1"/>
</dbReference>
<evidence type="ECO:0000256" key="4">
    <source>
        <dbReference type="ARBA" id="ARBA00022741"/>
    </source>
</evidence>
<dbReference type="FunFam" id="1.10.10.10:FF:000322">
    <property type="entry name" value="Probable disease resistance protein At1g63360"/>
    <property type="match status" value="1"/>
</dbReference>
<dbReference type="Gramene" id="TraesCS6B03G1284300.1">
    <property type="protein sequence ID" value="TraesCS6B03G1284300.1.CDS"/>
    <property type="gene ID" value="TraesCS6B03G1284300"/>
</dbReference>
<dbReference type="SUPFAM" id="SSF52540">
    <property type="entry name" value="P-loop containing nucleoside triphosphate hydrolases"/>
    <property type="match status" value="1"/>
</dbReference>
<dbReference type="Proteomes" id="UP000019116">
    <property type="component" value="Chromosome 6B"/>
</dbReference>
<evidence type="ECO:0000259" key="8">
    <source>
        <dbReference type="Pfam" id="PF18052"/>
    </source>
</evidence>
<dbReference type="InterPro" id="IPR002182">
    <property type="entry name" value="NB-ARC"/>
</dbReference>
<dbReference type="Pfam" id="PF23598">
    <property type="entry name" value="LRR_14"/>
    <property type="match status" value="1"/>
</dbReference>
<evidence type="ECO:0000313" key="11">
    <source>
        <dbReference type="EnsemblPlants" id="TraesCS6B02G465100.1"/>
    </source>
</evidence>
<dbReference type="PANTHER" id="PTHR23155:SF1107">
    <property type="entry name" value="OS08G0373000 PROTEIN"/>
    <property type="match status" value="1"/>
</dbReference>